<feature type="domain" description="Amidohydrolase 3" evidence="1">
    <location>
        <begin position="49"/>
        <end position="527"/>
    </location>
</feature>
<evidence type="ECO:0000313" key="3">
    <source>
        <dbReference type="Proteomes" id="UP000000271"/>
    </source>
</evidence>
<dbReference type="RefSeq" id="WP_013172264.1">
    <property type="nucleotide sequence ID" value="NC_014219.1"/>
</dbReference>
<dbReference type="AlphaFoldDB" id="D6XSQ4"/>
<dbReference type="PANTHER" id="PTHR22642:SF2">
    <property type="entry name" value="PROTEIN LONG AFTER FAR-RED 3"/>
    <property type="match status" value="1"/>
</dbReference>
<dbReference type="Gene3D" id="3.10.310.70">
    <property type="match status" value="1"/>
</dbReference>
<evidence type="ECO:0000259" key="1">
    <source>
        <dbReference type="Pfam" id="PF07969"/>
    </source>
</evidence>
<organism evidence="2 3">
    <name type="scientific">Bacillus selenitireducens (strain ATCC 700615 / DSM 15326 / MLS10)</name>
    <dbReference type="NCBI Taxonomy" id="439292"/>
    <lineage>
        <taxon>Bacteria</taxon>
        <taxon>Bacillati</taxon>
        <taxon>Bacillota</taxon>
        <taxon>Bacilli</taxon>
        <taxon>Bacillales</taxon>
        <taxon>Bacillaceae</taxon>
        <taxon>Salisediminibacterium</taxon>
    </lineage>
</organism>
<gene>
    <name evidence="2" type="ordered locus">Bsel_1328</name>
</gene>
<dbReference type="eggNOG" id="COG1574">
    <property type="taxonomic scope" value="Bacteria"/>
</dbReference>
<dbReference type="OrthoDB" id="9767366at2"/>
<dbReference type="KEGG" id="bse:Bsel_1328"/>
<name>D6XSQ4_BACIE</name>
<dbReference type="PANTHER" id="PTHR22642">
    <property type="entry name" value="IMIDAZOLONEPROPIONASE"/>
    <property type="match status" value="1"/>
</dbReference>
<dbReference type="STRING" id="439292.Bsel_1328"/>
<dbReference type="InterPro" id="IPR013108">
    <property type="entry name" value="Amidohydro_3"/>
</dbReference>
<accession>D6XSQ4</accession>
<dbReference type="Proteomes" id="UP000000271">
    <property type="component" value="Chromosome"/>
</dbReference>
<keyword evidence="3" id="KW-1185">Reference proteome</keyword>
<reference evidence="2" key="1">
    <citation type="submission" date="2009-10" db="EMBL/GenBank/DDBJ databases">
        <title>Complete sequence of Bacillus selenitireducens MLS10.</title>
        <authorList>
            <consortium name="US DOE Joint Genome Institute"/>
            <person name="Lucas S."/>
            <person name="Copeland A."/>
            <person name="Lapidus A."/>
            <person name="Glavina del Rio T."/>
            <person name="Dalin E."/>
            <person name="Tice H."/>
            <person name="Bruce D."/>
            <person name="Goodwin L."/>
            <person name="Pitluck S."/>
            <person name="Sims D."/>
            <person name="Brettin T."/>
            <person name="Detter J.C."/>
            <person name="Han C."/>
            <person name="Larimer F."/>
            <person name="Land M."/>
            <person name="Hauser L."/>
            <person name="Kyrpides N."/>
            <person name="Ovchinnikova G."/>
            <person name="Stolz J."/>
        </authorList>
    </citation>
    <scope>NUCLEOTIDE SEQUENCE [LARGE SCALE GENOMIC DNA]</scope>
    <source>
        <strain evidence="2">MLS10</strain>
    </source>
</reference>
<evidence type="ECO:0000313" key="2">
    <source>
        <dbReference type="EMBL" id="ADH98840.1"/>
    </source>
</evidence>
<dbReference type="InterPro" id="IPR033932">
    <property type="entry name" value="YtcJ-like"/>
</dbReference>
<dbReference type="GO" id="GO:0016810">
    <property type="term" value="F:hydrolase activity, acting on carbon-nitrogen (but not peptide) bonds"/>
    <property type="evidence" value="ECO:0007669"/>
    <property type="project" value="InterPro"/>
</dbReference>
<dbReference type="CDD" id="cd01300">
    <property type="entry name" value="YtcJ_like"/>
    <property type="match status" value="1"/>
</dbReference>
<dbReference type="InterPro" id="IPR032466">
    <property type="entry name" value="Metal_Hydrolase"/>
</dbReference>
<dbReference type="InterPro" id="IPR011059">
    <property type="entry name" value="Metal-dep_hydrolase_composite"/>
</dbReference>
<dbReference type="Pfam" id="PF07969">
    <property type="entry name" value="Amidohydro_3"/>
    <property type="match status" value="1"/>
</dbReference>
<dbReference type="HOGENOM" id="CLU_009942_3_1_9"/>
<dbReference type="Gene3D" id="3.20.20.140">
    <property type="entry name" value="Metal-dependent hydrolases"/>
    <property type="match status" value="1"/>
</dbReference>
<protein>
    <submittedName>
        <fullName evidence="2">Amidohydrolase 3</fullName>
    </submittedName>
</protein>
<dbReference type="SUPFAM" id="SSF51556">
    <property type="entry name" value="Metallo-dependent hydrolases"/>
    <property type="match status" value="1"/>
</dbReference>
<dbReference type="SUPFAM" id="SSF51338">
    <property type="entry name" value="Composite domain of metallo-dependent hydrolases"/>
    <property type="match status" value="1"/>
</dbReference>
<dbReference type="EMBL" id="CP001791">
    <property type="protein sequence ID" value="ADH98840.1"/>
    <property type="molecule type" value="Genomic_DNA"/>
</dbReference>
<proteinExistence type="predicted"/>
<dbReference type="Gene3D" id="2.30.40.10">
    <property type="entry name" value="Urease, subunit C, domain 1"/>
    <property type="match status" value="1"/>
</dbReference>
<sequence length="536" mass="59795">MATIYYNGSVRTMNEASDVTEAVVTEDGIILETGSERDMRARYGDRISREIDIKGGCMYPGFTDSHLHMIGHGEKLLTLDVSTATSIEVLQEKLREKARATPVGEWVIAEGFNDNFYPDRRIPDRRVLDEVSTDHPILITRVCRHAVVVNTKAITRAGLSKETPDPSGGRIERYPDGEPTGYLHDQAQELVKYCLPVQKFADIERALHTSVQDLLANGFTGGHTEDLFYYGNPVETVRVFEDVIDGTNCKFRTSLLVHHEAAKVVFDTYPDGPRPSYIDFNAVKIFTDGALGGRTAYLSEPYADQPDTQGVAIHTQEQLTALVSLARSYRMPVAVHAIGDQALEETLTAIEAHPPPTGKRDRIIHAQILRPELIERMKASPVVLDLQPRFTISDFPWVTERLGNERIQSCYAWKTLLEEGLMCAGGSDAPIEPVSPMEGIYAAVMRRSPGDNHEGYMPDQKLSLHQAISLYTHGAAQAVGMEHRRGQVRADYDADFTILEQDLFALSPEDWLSVKTLMTVVDDTIMYESDPDSLRD</sequence>